<keyword evidence="3" id="KW-1185">Reference proteome</keyword>
<gene>
    <name evidence="2" type="ORF">KC01_LOCUS14374</name>
    <name evidence="1" type="ORF">KC01_LOCUS6121</name>
</gene>
<dbReference type="EMBL" id="OZ035833">
    <property type="protein sequence ID" value="CAL1574389.1"/>
    <property type="molecule type" value="Genomic_DNA"/>
</dbReference>
<dbReference type="AlphaFoldDB" id="A0AAV2JGF5"/>
<dbReference type="EMBL" id="OZ035838">
    <property type="protein sequence ID" value="CAL1583971.1"/>
    <property type="molecule type" value="Genomic_DNA"/>
</dbReference>
<dbReference type="Proteomes" id="UP001497482">
    <property type="component" value="Chromosome 16"/>
</dbReference>
<evidence type="ECO:0000313" key="2">
    <source>
        <dbReference type="EMBL" id="CAL1583971.1"/>
    </source>
</evidence>
<reference evidence="1 3" key="1">
    <citation type="submission" date="2024-04" db="EMBL/GenBank/DDBJ databases">
        <authorList>
            <person name="Waldvogel A.-M."/>
            <person name="Schoenle A."/>
        </authorList>
    </citation>
    <scope>NUCLEOTIDE SEQUENCE [LARGE SCALE GENOMIC DNA]</scope>
</reference>
<sequence length="67" mass="7313">MKFGVEVGWRCGGGRVVERVRWWRGWCSGGERWGGRVGVKVVVLVFCGRVCVRVGVNSGGFEGVELG</sequence>
<evidence type="ECO:0000313" key="3">
    <source>
        <dbReference type="Proteomes" id="UP001497482"/>
    </source>
</evidence>
<protein>
    <submittedName>
        <fullName evidence="1">Uncharacterized protein</fullName>
    </submittedName>
</protein>
<proteinExistence type="predicted"/>
<organism evidence="1 3">
    <name type="scientific">Knipowitschia caucasica</name>
    <name type="common">Caucasian dwarf goby</name>
    <name type="synonym">Pomatoschistus caucasicus</name>
    <dbReference type="NCBI Taxonomy" id="637954"/>
    <lineage>
        <taxon>Eukaryota</taxon>
        <taxon>Metazoa</taxon>
        <taxon>Chordata</taxon>
        <taxon>Craniata</taxon>
        <taxon>Vertebrata</taxon>
        <taxon>Euteleostomi</taxon>
        <taxon>Actinopterygii</taxon>
        <taxon>Neopterygii</taxon>
        <taxon>Teleostei</taxon>
        <taxon>Neoteleostei</taxon>
        <taxon>Acanthomorphata</taxon>
        <taxon>Gobiaria</taxon>
        <taxon>Gobiiformes</taxon>
        <taxon>Gobioidei</taxon>
        <taxon>Gobiidae</taxon>
        <taxon>Gobiinae</taxon>
        <taxon>Knipowitschia</taxon>
    </lineage>
</organism>
<name>A0AAV2JGF5_KNICA</name>
<accession>A0AAV2JGF5</accession>
<evidence type="ECO:0000313" key="1">
    <source>
        <dbReference type="EMBL" id="CAL1574389.1"/>
    </source>
</evidence>
<dbReference type="Proteomes" id="UP001497482">
    <property type="component" value="Chromosome 11"/>
</dbReference>